<comment type="caution">
    <text evidence="1">The sequence shown here is derived from an EMBL/GenBank/DDBJ whole genome shotgun (WGS) entry which is preliminary data.</text>
</comment>
<organism evidence="1 2">
    <name type="scientific">Lysinibacillus fusiformis</name>
    <dbReference type="NCBI Taxonomy" id="28031"/>
    <lineage>
        <taxon>Bacteria</taxon>
        <taxon>Bacillati</taxon>
        <taxon>Bacillota</taxon>
        <taxon>Bacilli</taxon>
        <taxon>Bacillales</taxon>
        <taxon>Bacillaceae</taxon>
        <taxon>Lysinibacillus</taxon>
    </lineage>
</organism>
<dbReference type="Proteomes" id="UP000199410">
    <property type="component" value="Unassembled WGS sequence"/>
</dbReference>
<dbReference type="AlphaFoldDB" id="A0A1H9RUT0"/>
<dbReference type="RefSeq" id="WP_216604827.1">
    <property type="nucleotide sequence ID" value="NZ_CP189820.1"/>
</dbReference>
<protein>
    <submittedName>
        <fullName evidence="1">Uncharacterized protein</fullName>
    </submittedName>
</protein>
<proteinExistence type="predicted"/>
<dbReference type="EMBL" id="FOEL01000025">
    <property type="protein sequence ID" value="SER76407.1"/>
    <property type="molecule type" value="Genomic_DNA"/>
</dbReference>
<evidence type="ECO:0000313" key="2">
    <source>
        <dbReference type="Proteomes" id="UP000199410"/>
    </source>
</evidence>
<gene>
    <name evidence="1" type="ORF">SAMN02787113_04516</name>
</gene>
<evidence type="ECO:0000313" key="1">
    <source>
        <dbReference type="EMBL" id="SER76407.1"/>
    </source>
</evidence>
<reference evidence="1 2" key="1">
    <citation type="submission" date="2016-10" db="EMBL/GenBank/DDBJ databases">
        <authorList>
            <person name="Varghese N."/>
            <person name="Submissions S."/>
        </authorList>
    </citation>
    <scope>NUCLEOTIDE SEQUENCE [LARGE SCALE GENOMIC DNA]</scope>
    <source>
        <strain evidence="1 2">TC-13</strain>
    </source>
</reference>
<name>A0A1H9RUT0_9BACI</name>
<accession>A0A1H9RUT0</accession>
<sequence length="302" mass="35554">MNYQVNDKLLKILKKVYNKKRYEKDEKGYYREIDNGDVWDNERAVYIFSTNNLKDEEKTYLEESFYPLNEIEHFTHDKVIDEFKILTKNFNVTMDKALQAYVAGMKSFPRGRQPILSYLYANQCKNHSYLSDTEYCQKCSVKKEKYLNVGEGLFSHYYGGSWNEGIELMLIELREFSQLEVPTPTEEDIAIFRKLIDIIRNAPQGETPGKLEQRIKSEKVFPKFSKYSVRGQLLSLAEFGIMPNDLYPPMVDRFVDTVEKMKLYEKAKGSPRSDIILPLAAWRGEYAIDEERLEKFFGKYSK</sequence>